<keyword evidence="1" id="KW-0472">Membrane</keyword>
<dbReference type="EMBL" id="CP060783">
    <property type="protein sequence ID" value="QNP47912.1"/>
    <property type="molecule type" value="Genomic_DNA"/>
</dbReference>
<feature type="transmembrane region" description="Helical" evidence="1">
    <location>
        <begin position="6"/>
        <end position="23"/>
    </location>
</feature>
<dbReference type="Proteomes" id="UP000516028">
    <property type="component" value="Chromosome"/>
</dbReference>
<feature type="transmembrane region" description="Helical" evidence="1">
    <location>
        <begin position="55"/>
        <end position="75"/>
    </location>
</feature>
<keyword evidence="3" id="KW-1185">Reference proteome</keyword>
<evidence type="ECO:0000313" key="3">
    <source>
        <dbReference type="Proteomes" id="UP000516028"/>
    </source>
</evidence>
<name>A0A7H0GHZ6_9BURK</name>
<protein>
    <submittedName>
        <fullName evidence="2">Uncharacterized protein</fullName>
    </submittedName>
</protein>
<reference evidence="2 3" key="1">
    <citation type="submission" date="2020-08" db="EMBL/GenBank/DDBJ databases">
        <title>Genome sequence of Diaphorobacter aerolatus KACC 16536T.</title>
        <authorList>
            <person name="Hyun D.-W."/>
            <person name="Bae J.-W."/>
        </authorList>
    </citation>
    <scope>NUCLEOTIDE SEQUENCE [LARGE SCALE GENOMIC DNA]</scope>
    <source>
        <strain evidence="2 3">KACC 16536</strain>
    </source>
</reference>
<dbReference type="KEGG" id="daer:H9K75_17575"/>
<keyword evidence="1" id="KW-0812">Transmembrane</keyword>
<keyword evidence="1" id="KW-1133">Transmembrane helix</keyword>
<sequence length="85" mass="8912">MLILSWVAAIAPAWFFCLAAPRFDSRVRGALGFVAGSALLALATAALVWQGLGLGEALACALGLLMLAVPCVSWFHAARTKRLKA</sequence>
<proteinExistence type="predicted"/>
<accession>A0A7H0GHZ6</accession>
<feature type="transmembrane region" description="Helical" evidence="1">
    <location>
        <begin position="30"/>
        <end position="49"/>
    </location>
</feature>
<dbReference type="RefSeq" id="WP_187723592.1">
    <property type="nucleotide sequence ID" value="NZ_CP060783.1"/>
</dbReference>
<evidence type="ECO:0000313" key="2">
    <source>
        <dbReference type="EMBL" id="QNP47912.1"/>
    </source>
</evidence>
<organism evidence="2 3">
    <name type="scientific">Diaphorobacter aerolatus</name>
    <dbReference type="NCBI Taxonomy" id="1288495"/>
    <lineage>
        <taxon>Bacteria</taxon>
        <taxon>Pseudomonadati</taxon>
        <taxon>Pseudomonadota</taxon>
        <taxon>Betaproteobacteria</taxon>
        <taxon>Burkholderiales</taxon>
        <taxon>Comamonadaceae</taxon>
        <taxon>Diaphorobacter</taxon>
    </lineage>
</organism>
<evidence type="ECO:0000256" key="1">
    <source>
        <dbReference type="SAM" id="Phobius"/>
    </source>
</evidence>
<dbReference type="AlphaFoldDB" id="A0A7H0GHZ6"/>
<gene>
    <name evidence="2" type="ORF">H9K75_17575</name>
</gene>